<name>A0A834VEW6_SARSC</name>
<dbReference type="EnsemblMetazoa" id="SSS_2551s_mrna">
    <property type="protein sequence ID" value="KAF7492539.1"/>
    <property type="gene ID" value="SSS_2551"/>
</dbReference>
<dbReference type="Gene3D" id="3.40.50.1460">
    <property type="match status" value="1"/>
</dbReference>
<reference evidence="7" key="3">
    <citation type="submission" date="2022-06" db="UniProtKB">
        <authorList>
            <consortium name="EnsemblMetazoa"/>
        </authorList>
    </citation>
    <scope>IDENTIFICATION</scope>
</reference>
<dbReference type="OrthoDB" id="10262360at2759"/>
<dbReference type="Pfam" id="PF14538">
    <property type="entry name" value="Raptor_N"/>
    <property type="match status" value="1"/>
</dbReference>
<dbReference type="GO" id="GO:0030674">
    <property type="term" value="F:protein-macromolecule adaptor activity"/>
    <property type="evidence" value="ECO:0007669"/>
    <property type="project" value="TreeGrafter"/>
</dbReference>
<feature type="domain" description="Raptor N-terminal CASPase-like" evidence="5">
    <location>
        <begin position="71"/>
        <end position="224"/>
    </location>
</feature>
<dbReference type="Proteomes" id="UP000070412">
    <property type="component" value="Unassembled WGS sequence"/>
</dbReference>
<reference evidence="6" key="2">
    <citation type="submission" date="2020-01" db="EMBL/GenBank/DDBJ databases">
        <authorList>
            <person name="Korhonen P.K.K."/>
            <person name="Guangxu M.G."/>
            <person name="Wang T.W."/>
            <person name="Stroehlein A.J.S."/>
            <person name="Young N.D."/>
            <person name="Ang C.-S.A."/>
            <person name="Fernando D.W.F."/>
            <person name="Lu H.L."/>
            <person name="Taylor S.T."/>
            <person name="Ehtesham M.E.M."/>
            <person name="Najaraj S.H.N."/>
            <person name="Harsha G.H.G."/>
            <person name="Madugundu A.M."/>
            <person name="Renuse S.R."/>
            <person name="Holt D.H."/>
            <person name="Pandey A.P."/>
            <person name="Papenfuss A.P."/>
            <person name="Gasser R.B.G."/>
            <person name="Fischer K.F."/>
        </authorList>
    </citation>
    <scope>NUCLEOTIDE SEQUENCE</scope>
    <source>
        <strain evidence="6">SSS_KF_BRIS2020</strain>
    </source>
</reference>
<dbReference type="GO" id="GO:0031931">
    <property type="term" value="C:TORC1 complex"/>
    <property type="evidence" value="ECO:0007669"/>
    <property type="project" value="InterPro"/>
</dbReference>
<protein>
    <submittedName>
        <fullName evidence="6">Regulatory-associated protein of mTOR</fullName>
    </submittedName>
</protein>
<keyword evidence="8" id="KW-1185">Reference proteome</keyword>
<dbReference type="GO" id="GO:0071230">
    <property type="term" value="P:cellular response to amino acid stimulus"/>
    <property type="evidence" value="ECO:0007669"/>
    <property type="project" value="TreeGrafter"/>
</dbReference>
<evidence type="ECO:0000256" key="1">
    <source>
        <dbReference type="ARBA" id="ARBA00009257"/>
    </source>
</evidence>
<dbReference type="GO" id="GO:0009267">
    <property type="term" value="P:cellular response to starvation"/>
    <property type="evidence" value="ECO:0007669"/>
    <property type="project" value="TreeGrafter"/>
</dbReference>
<evidence type="ECO:0000313" key="6">
    <source>
        <dbReference type="EMBL" id="KAF7492539.1"/>
    </source>
</evidence>
<dbReference type="Gene3D" id="2.130.10.10">
    <property type="entry name" value="YVTN repeat-like/Quinoprotein amine dehydrogenase"/>
    <property type="match status" value="1"/>
</dbReference>
<evidence type="ECO:0000256" key="2">
    <source>
        <dbReference type="ARBA" id="ARBA00022574"/>
    </source>
</evidence>
<dbReference type="GO" id="GO:0005737">
    <property type="term" value="C:cytoplasm"/>
    <property type="evidence" value="ECO:0007669"/>
    <property type="project" value="TreeGrafter"/>
</dbReference>
<comment type="similarity">
    <text evidence="1">Belongs to the WD repeat RAPTOR family.</text>
</comment>
<dbReference type="SUPFAM" id="SSF48371">
    <property type="entry name" value="ARM repeat"/>
    <property type="match status" value="1"/>
</dbReference>
<reference evidence="8" key="1">
    <citation type="journal article" date="2020" name="PLoS Negl. Trop. Dis.">
        <title>High-quality nuclear genome for Sarcoptes scabiei-A critical resource for a neglected parasite.</title>
        <authorList>
            <person name="Korhonen P.K."/>
            <person name="Gasser R.B."/>
            <person name="Ma G."/>
            <person name="Wang T."/>
            <person name="Stroehlein A.J."/>
            <person name="Young N.D."/>
            <person name="Ang C.S."/>
            <person name="Fernando D.D."/>
            <person name="Lu H.C."/>
            <person name="Taylor S."/>
            <person name="Reynolds S.L."/>
            <person name="Mofiz E."/>
            <person name="Najaraj S.H."/>
            <person name="Gowda H."/>
            <person name="Madugundu A."/>
            <person name="Renuse S."/>
            <person name="Holt D."/>
            <person name="Pandey A."/>
            <person name="Papenfuss A.T."/>
            <person name="Fischer K."/>
        </authorList>
    </citation>
    <scope>NUCLEOTIDE SEQUENCE [LARGE SCALE GENOMIC DNA]</scope>
</reference>
<dbReference type="InterPro" id="IPR036322">
    <property type="entry name" value="WD40_repeat_dom_sf"/>
</dbReference>
<evidence type="ECO:0000256" key="3">
    <source>
        <dbReference type="ARBA" id="ARBA00022737"/>
    </source>
</evidence>
<feature type="region of interest" description="Disordered" evidence="4">
    <location>
        <begin position="750"/>
        <end position="772"/>
    </location>
</feature>
<sequence>MLDRSSMNSHYSSFCSTTFDNGTEKSISQSSESSQNDDFVLQREVFIEPRHLELIRGHGDLINQNWRTKERMKTVSVGIVLCLNVGVDPPDIIKPNPHAVIQCWTDPFASAPMKASDTIVNNLIKQYERLQSRPRYKHLVDPTIEDVKKLCTSLRRTSKEERVLFHYNGHGVPKPTLNGEIWVFNRSFTQYIPLSLYDLQQWIGTPSIYVFDCSSAGTIVETFQQFAIQHQKEYEMNMTSLQFSSNKDLNDQQQSNGNKLPSQPKYQNCILLAACDKGEILPLHPDLPADLFTSCLTTPIKTYLVWFLKQTSRKLTPDYTIDFIDQIPGQPNDRKSVLGELHWIFTAVTDTIAWNTLPRELFQRLFRQDSLVASLFRNFLLAQRILRSYDCTPVSSPPIRSTHNHPMWEAWDLAVDHCLSQLFKSEDIKKNSQLYVPSPFFAQQLTAFQVWLKLDSQMKTIPEKLPIVLQVLLSQVHRSRALDLLGNFLNLGSWAVNLALSVGIFPYVLKLLQASARELRPFLVFIWAKILAIDESSQNELIRDNAHRYFMNVLADSNISINYQVMSAFILSVMIRHNPNGQKVVIQNNSNYQFGSIIDIVLNLLMDETYNHSNLRKWLIISLGNVWENNEEIRWLATRNAVYEKLYSSLNDPVPEVRAATVFALGTFINSLSTRNEHANEIDRYIVSTLIQKIHYDSSPLVRKELLVALHWFILIFESNFLPIFRKKAFEEYSFNNVIESSLNQTISPSTTTMKKTQNNSNDQFGNDSGIGFSTDKPQQQSSFTMVYQNLTNSIQNLQVSNKDDDGVLRNYSNNLKFTSREKLLNKLMMMPDILVQRQRTMQSSSLSNDFDGIDLRNFMNLPTNPVSIHSLSNIFERVWYVVELYRCDPSPEISKQAMIIYNDIRTKSFTNLQNNSIENISDNSEPSSPSDRAKYLSNNSPTSIDLYDRSLYNHQRSLNNSLNLEKKHHSGRVSVSAISSPYLPHSKNHVNFINQYTMKRKIFGKDPALRIPEIYGQSNEDDETTKDSSISSIHNSSIQNDESQTCRKPLIQTYFVDWCTNQFSRPCNHYGVCCCCCMSNVGSFGSNLNGNIAGTNSPQDTVSEWRIKMIHNQYLKTKSKLLESFDEKSAKNLFKKLKKPRKYRGYFSVFHPFEKYLSMADDSKFSIWKYSDEFETIETFNNYNQPGAKISDLKIINTQSKALLVVACDDSSIKIWRDLFPLTFSEMSIEEFNSNSSNKSFLITPRLSTAFFMFDELAFKSSQGRKRMVLCWNEYKQRFIAGGFSKFIRIWDAYHEKKISDIVIGSDVTTSIETDSNHMICVGCEDGAVRVFDDRIKSNDGRILSFSNRMSPVVSAKFWIDSDPINLISGHQSGELCWYDKRFTTKAVRIESNENITAMDFHNQTDVFACAFGNENSEIQLFSLDTLKGPVIKNRNRKTLNLSFHPLKTKLAIMSSDSTLNIIKLPLRHPECFNL</sequence>
<keyword evidence="3" id="KW-0677">Repeat</keyword>
<evidence type="ECO:0000259" key="5">
    <source>
        <dbReference type="SMART" id="SM01302"/>
    </source>
</evidence>
<dbReference type="InterPro" id="IPR000357">
    <property type="entry name" value="HEAT"/>
</dbReference>
<dbReference type="InterPro" id="IPR016024">
    <property type="entry name" value="ARM-type_fold"/>
</dbReference>
<dbReference type="InterPro" id="IPR015943">
    <property type="entry name" value="WD40/YVTN_repeat-like_dom_sf"/>
</dbReference>
<dbReference type="GO" id="GO:0010506">
    <property type="term" value="P:regulation of autophagy"/>
    <property type="evidence" value="ECO:0007669"/>
    <property type="project" value="TreeGrafter"/>
</dbReference>
<dbReference type="PRINTS" id="PR01547">
    <property type="entry name" value="YEAST176DUF"/>
</dbReference>
<dbReference type="GO" id="GO:0038202">
    <property type="term" value="P:TORC1 signaling"/>
    <property type="evidence" value="ECO:0007669"/>
    <property type="project" value="TreeGrafter"/>
</dbReference>
<dbReference type="InterPro" id="IPR001680">
    <property type="entry name" value="WD40_rpt"/>
</dbReference>
<dbReference type="SUPFAM" id="SSF50978">
    <property type="entry name" value="WD40 repeat-like"/>
    <property type="match status" value="1"/>
</dbReference>
<dbReference type="EMBL" id="WVUK01000056">
    <property type="protein sequence ID" value="KAF7492539.1"/>
    <property type="molecule type" value="Genomic_DNA"/>
</dbReference>
<evidence type="ECO:0000313" key="8">
    <source>
        <dbReference type="Proteomes" id="UP000070412"/>
    </source>
</evidence>
<organism evidence="6">
    <name type="scientific">Sarcoptes scabiei</name>
    <name type="common">Itch mite</name>
    <name type="synonym">Acarus scabiei</name>
    <dbReference type="NCBI Taxonomy" id="52283"/>
    <lineage>
        <taxon>Eukaryota</taxon>
        <taxon>Metazoa</taxon>
        <taxon>Ecdysozoa</taxon>
        <taxon>Arthropoda</taxon>
        <taxon>Chelicerata</taxon>
        <taxon>Arachnida</taxon>
        <taxon>Acari</taxon>
        <taxon>Acariformes</taxon>
        <taxon>Sarcoptiformes</taxon>
        <taxon>Astigmata</taxon>
        <taxon>Psoroptidia</taxon>
        <taxon>Sarcoptoidea</taxon>
        <taxon>Sarcoptidae</taxon>
        <taxon>Sarcoptinae</taxon>
        <taxon>Sarcoptes</taxon>
    </lineage>
</organism>
<dbReference type="InterPro" id="IPR011989">
    <property type="entry name" value="ARM-like"/>
</dbReference>
<dbReference type="PANTHER" id="PTHR12848">
    <property type="entry name" value="REGULATORY-ASSOCIATED PROTEIN OF MTOR"/>
    <property type="match status" value="1"/>
</dbReference>
<feature type="compositionally biased region" description="Polar residues" evidence="4">
    <location>
        <begin position="750"/>
        <end position="767"/>
    </location>
</feature>
<keyword evidence="2" id="KW-0853">WD repeat</keyword>
<proteinExistence type="inferred from homology"/>
<gene>
    <name evidence="6" type="ORF">SSS_2551</name>
</gene>
<dbReference type="InterPro" id="IPR029347">
    <property type="entry name" value="Raptor_N"/>
</dbReference>
<dbReference type="InterPro" id="IPR004083">
    <property type="entry name" value="Raptor"/>
</dbReference>
<evidence type="ECO:0000256" key="4">
    <source>
        <dbReference type="SAM" id="MobiDB-lite"/>
    </source>
</evidence>
<accession>A0A834VEW6</accession>
<evidence type="ECO:0000313" key="7">
    <source>
        <dbReference type="EnsemblMetazoa" id="KAF7492539.1"/>
    </source>
</evidence>
<dbReference type="SMART" id="SM00320">
    <property type="entry name" value="WD40"/>
    <property type="match status" value="4"/>
</dbReference>
<dbReference type="Gene3D" id="1.25.10.10">
    <property type="entry name" value="Leucine-rich Repeat Variant"/>
    <property type="match status" value="1"/>
</dbReference>
<dbReference type="PANTHER" id="PTHR12848:SF16">
    <property type="entry name" value="REGULATORY-ASSOCIATED PROTEIN OF MTOR"/>
    <property type="match status" value="1"/>
</dbReference>
<dbReference type="Pfam" id="PF02985">
    <property type="entry name" value="HEAT"/>
    <property type="match status" value="1"/>
</dbReference>
<dbReference type="SMART" id="SM01302">
    <property type="entry name" value="Raptor_N"/>
    <property type="match status" value="1"/>
</dbReference>
<dbReference type="GO" id="GO:0030307">
    <property type="term" value="P:positive regulation of cell growth"/>
    <property type="evidence" value="ECO:0007669"/>
    <property type="project" value="TreeGrafter"/>
</dbReference>
<feature type="compositionally biased region" description="Low complexity" evidence="4">
    <location>
        <begin position="918"/>
        <end position="931"/>
    </location>
</feature>
<feature type="region of interest" description="Disordered" evidence="4">
    <location>
        <begin position="918"/>
        <end position="940"/>
    </location>
</feature>